<accession>A0ABU8IZJ1</accession>
<comment type="caution">
    <text evidence="1">The sequence shown here is derived from an EMBL/GenBank/DDBJ whole genome shotgun (WGS) entry which is preliminary data.</text>
</comment>
<dbReference type="EMBL" id="JACFYJ010000064">
    <property type="protein sequence ID" value="MEI6001052.1"/>
    <property type="molecule type" value="Genomic_DNA"/>
</dbReference>
<proteinExistence type="predicted"/>
<gene>
    <name evidence="1" type="ORF">H3V53_28865</name>
</gene>
<evidence type="ECO:0000313" key="1">
    <source>
        <dbReference type="EMBL" id="MEI6001052.1"/>
    </source>
</evidence>
<evidence type="ECO:0000313" key="2">
    <source>
        <dbReference type="Proteomes" id="UP001386437"/>
    </source>
</evidence>
<sequence>MALSNSERQRRYRKRKLGAGGRYERLSCFVSITTKRNVERLSDYFGCTMTQMVERLINEKTESLLRKLNEEERQRFYVHLKVVDG</sequence>
<reference evidence="1 2" key="1">
    <citation type="journal article" date="2022" name="Arch. Microbiol.">
        <title>Paraburkholderia bengalensis sp. nov. isolated from roots of Oryza sativa, IR64.</title>
        <authorList>
            <person name="Nag P."/>
            <person name="Mondal N."/>
            <person name="Sarkar J."/>
            <person name="Das S."/>
        </authorList>
    </citation>
    <scope>NUCLEOTIDE SEQUENCE [LARGE SCALE GENOMIC DNA]</scope>
    <source>
        <strain evidence="1 2">IR64_4_BI</strain>
    </source>
</reference>
<dbReference type="RefSeq" id="WP_336600876.1">
    <property type="nucleotide sequence ID" value="NZ_JACFYJ010000064.1"/>
</dbReference>
<protein>
    <submittedName>
        <fullName evidence="1">Uncharacterized protein</fullName>
    </submittedName>
</protein>
<name>A0ABU8IZJ1_9BURK</name>
<organism evidence="1 2">
    <name type="scientific">Paraburkholderia bengalensis</name>
    <dbReference type="NCBI Taxonomy" id="2747562"/>
    <lineage>
        <taxon>Bacteria</taxon>
        <taxon>Pseudomonadati</taxon>
        <taxon>Pseudomonadota</taxon>
        <taxon>Betaproteobacteria</taxon>
        <taxon>Burkholderiales</taxon>
        <taxon>Burkholderiaceae</taxon>
        <taxon>Paraburkholderia</taxon>
    </lineage>
</organism>
<keyword evidence="2" id="KW-1185">Reference proteome</keyword>
<dbReference type="Proteomes" id="UP001386437">
    <property type="component" value="Unassembled WGS sequence"/>
</dbReference>